<reference evidence="3 4" key="1">
    <citation type="submission" date="2019-04" db="EMBL/GenBank/DDBJ databases">
        <title>Annotation for the trematode Fasciola gigantica.</title>
        <authorList>
            <person name="Choi Y.-J."/>
        </authorList>
    </citation>
    <scope>NUCLEOTIDE SEQUENCE [LARGE SCALE GENOMIC DNA]</scope>
    <source>
        <strain evidence="3">Uganda_cow_1</strain>
    </source>
</reference>
<evidence type="ECO:0000256" key="1">
    <source>
        <dbReference type="SAM" id="MobiDB-lite"/>
    </source>
</evidence>
<protein>
    <submittedName>
        <fullName evidence="3">Uncharacterized protein</fullName>
    </submittedName>
</protein>
<accession>A0A504YSB2</accession>
<keyword evidence="2" id="KW-0472">Membrane</keyword>
<proteinExistence type="predicted"/>
<dbReference type="PANTHER" id="PTHR34284:SF1">
    <property type="entry name" value="FG-GAP REPEAT-CONTAINING PROTEIN"/>
    <property type="match status" value="1"/>
</dbReference>
<dbReference type="EMBL" id="SUNJ01005542">
    <property type="protein sequence ID" value="TPP63535.1"/>
    <property type="molecule type" value="Genomic_DNA"/>
</dbReference>
<evidence type="ECO:0000313" key="3">
    <source>
        <dbReference type="EMBL" id="TPP63535.1"/>
    </source>
</evidence>
<gene>
    <name evidence="3" type="ORF">FGIG_10989</name>
</gene>
<name>A0A504YSB2_FASGI</name>
<feature type="transmembrane region" description="Helical" evidence="2">
    <location>
        <begin position="15"/>
        <end position="35"/>
    </location>
</feature>
<keyword evidence="2" id="KW-0812">Transmembrane</keyword>
<dbReference type="OrthoDB" id="270568at2759"/>
<evidence type="ECO:0000256" key="2">
    <source>
        <dbReference type="SAM" id="Phobius"/>
    </source>
</evidence>
<dbReference type="PANTHER" id="PTHR34284">
    <property type="entry name" value="FG-GAP REPEAT-CONTAINING PROTEIN"/>
    <property type="match status" value="1"/>
</dbReference>
<dbReference type="AlphaFoldDB" id="A0A504YSB2"/>
<feature type="transmembrane region" description="Helical" evidence="2">
    <location>
        <begin position="734"/>
        <end position="754"/>
    </location>
</feature>
<evidence type="ECO:0000313" key="4">
    <source>
        <dbReference type="Proteomes" id="UP000316759"/>
    </source>
</evidence>
<organism evidence="3 4">
    <name type="scientific">Fasciola gigantica</name>
    <name type="common">Giant liver fluke</name>
    <dbReference type="NCBI Taxonomy" id="46835"/>
    <lineage>
        <taxon>Eukaryota</taxon>
        <taxon>Metazoa</taxon>
        <taxon>Spiralia</taxon>
        <taxon>Lophotrochozoa</taxon>
        <taxon>Platyhelminthes</taxon>
        <taxon>Trematoda</taxon>
        <taxon>Digenea</taxon>
        <taxon>Plagiorchiida</taxon>
        <taxon>Echinostomata</taxon>
        <taxon>Echinostomatoidea</taxon>
        <taxon>Fasciolidae</taxon>
        <taxon>Fasciola</taxon>
    </lineage>
</organism>
<sequence>MLGDIIWKLLNVIRVRHFCLVLLAFTLALLGLNMVHFRLMPTWVLHLSSNHSTSHTEVLWSLATPNVGSPDSGDLVVIRNENTGNISKIATFRLPDFGSGIKRKHSEERNSQLHKLNPLFHTEVPFTKVLALSAVFWNQSLLIVTVSSRNTSSTDASPVYSLSTWDEKTGDILWERSIGPVATSATSARLVPSLLVSSVCVTSGRSHCGLIFVLFPTQKPDGDYHFSTLALSIQTGLILWHHLPGDFGEDYSPGVHNITFPHWKLRLVAQHQAHLHIGESHWSVYRDVLFQALPLYWYGSENSRIQLVHHHSFGDKLHTADASQVAAILVTHPGGLDLLNLASGRPLARLPLEWRPGATYANIPSVNESGIFGHSLTLRALHELRVTSAVIPTRMSGRGVHIRLSGQNVPGEDSHYTSSEDAAEPDVFHPGPTVHGQGDFSHQVDCRGRLTGLLETTASPSDGTSKPLVSNGHTVLYTGLCRPSGFWEYPRLGQSDWLEDEAKSVPPLIIKHSSHPGFLRSFWNLIPLHDVAGWRNQHTEDADRYDLVFLTSDGSLTSVSNEGHENWHVNAEVSWLQVSRAVSAAKSGQPLDPQLGPLYADYFQPSMLSVQLIPIAAELTDWHSSLLGPACLNWKRVQFPRDRQKRENRVTQSSVSVPALSVIMTTGWDSVSLIDPDSGRLLSTHRLPCRPTHSPTLIQSARSDSDGSILGKTFIIPCEGMLLAFGVIYEVRLIAFLLTVLSLFISFVLIYLCCEIPQMDVNSQ</sequence>
<dbReference type="Proteomes" id="UP000316759">
    <property type="component" value="Unassembled WGS sequence"/>
</dbReference>
<keyword evidence="2" id="KW-1133">Transmembrane helix</keyword>
<keyword evidence="4" id="KW-1185">Reference proteome</keyword>
<comment type="caution">
    <text evidence="3">The sequence shown here is derived from an EMBL/GenBank/DDBJ whole genome shotgun (WGS) entry which is preliminary data.</text>
</comment>
<dbReference type="STRING" id="46835.A0A504YSB2"/>
<feature type="region of interest" description="Disordered" evidence="1">
    <location>
        <begin position="405"/>
        <end position="427"/>
    </location>
</feature>